<dbReference type="GO" id="GO:0005829">
    <property type="term" value="C:cytosol"/>
    <property type="evidence" value="ECO:0007669"/>
    <property type="project" value="TreeGrafter"/>
</dbReference>
<dbReference type="GeneID" id="42301391"/>
<dbReference type="GO" id="GO:0016627">
    <property type="term" value="F:oxidoreductase activity, acting on the CH-CH group of donors"/>
    <property type="evidence" value="ECO:0007669"/>
    <property type="project" value="TreeGrafter"/>
</dbReference>
<dbReference type="NCBIfam" id="TIGR03618">
    <property type="entry name" value="Rv1155_F420"/>
    <property type="match status" value="1"/>
</dbReference>
<feature type="domain" description="Pyridoxamine 5'-phosphate oxidase N-terminal" evidence="3">
    <location>
        <begin position="5"/>
        <end position="129"/>
    </location>
</feature>
<dbReference type="SUPFAM" id="SSF50475">
    <property type="entry name" value="FMN-binding split barrel"/>
    <property type="match status" value="1"/>
</dbReference>
<reference evidence="4 5" key="1">
    <citation type="journal article" date="2007" name="Int. J. Syst. Evol. Microbiol.">
        <title>Natronorubrum sulfidifaciens sp. nov., an extremely haloalkaliphilic archaeon isolated from Aiding salt lake in Xin-Jiang, China.</title>
        <authorList>
            <person name="Cui H.L."/>
            <person name="Tohty D."/>
            <person name="Liu H.C."/>
            <person name="Liu S.J."/>
            <person name="Oren A."/>
            <person name="Zhou P.J."/>
        </authorList>
    </citation>
    <scope>NUCLEOTIDE SEQUENCE [LARGE SCALE GENOMIC DNA]</scope>
    <source>
        <strain evidence="4 5">7-3</strain>
    </source>
</reference>
<dbReference type="Gene3D" id="2.30.110.10">
    <property type="entry name" value="Electron Transport, Fmn-binding Protein, Chain A"/>
    <property type="match status" value="1"/>
</dbReference>
<dbReference type="RefSeq" id="WP_152941234.1">
    <property type="nucleotide sequence ID" value="NZ_CP045488.1"/>
</dbReference>
<gene>
    <name evidence="4" type="ORF">GCU68_10065</name>
</gene>
<protein>
    <submittedName>
        <fullName evidence="4">TIGR03618 family F420-dependent PPOX class oxidoreductase</fullName>
    </submittedName>
</protein>
<dbReference type="OrthoDB" id="10511at2157"/>
<dbReference type="InterPro" id="IPR012349">
    <property type="entry name" value="Split_barrel_FMN-bd"/>
</dbReference>
<sequence>MASIPAEFQDLFEKQTFAHIATLLPNGAPHVTPVWIDYDADADRLLVNTERDRRKEKNVRNDPRVAVSMTDPDNPYRMLSVTGEVDELTTDGAREHIDELAQRYVGEDEYPNPIQTERVLVSIRPDHVSHFEG</sequence>
<dbReference type="GO" id="GO:0070967">
    <property type="term" value="F:coenzyme F420 binding"/>
    <property type="evidence" value="ECO:0007669"/>
    <property type="project" value="TreeGrafter"/>
</dbReference>
<name>A0A5P9P4E4_9EURY</name>
<evidence type="ECO:0000256" key="1">
    <source>
        <dbReference type="ARBA" id="ARBA00023002"/>
    </source>
</evidence>
<evidence type="ECO:0000313" key="5">
    <source>
        <dbReference type="Proteomes" id="UP000326170"/>
    </source>
</evidence>
<keyword evidence="5" id="KW-1185">Reference proteome</keyword>
<dbReference type="EMBL" id="CP045488">
    <property type="protein sequence ID" value="QFU82847.1"/>
    <property type="molecule type" value="Genomic_DNA"/>
</dbReference>
<proteinExistence type="predicted"/>
<dbReference type="InterPro" id="IPR011576">
    <property type="entry name" value="Pyridox_Oxase_N"/>
</dbReference>
<feature type="compositionally biased region" description="Basic and acidic residues" evidence="2">
    <location>
        <begin position="53"/>
        <end position="63"/>
    </location>
</feature>
<evidence type="ECO:0000259" key="3">
    <source>
        <dbReference type="Pfam" id="PF01243"/>
    </source>
</evidence>
<dbReference type="Pfam" id="PF01243">
    <property type="entry name" value="PNPOx_N"/>
    <property type="match status" value="1"/>
</dbReference>
<dbReference type="Proteomes" id="UP000326170">
    <property type="component" value="Chromosome"/>
</dbReference>
<dbReference type="PANTHER" id="PTHR35176">
    <property type="entry name" value="HEME OXYGENASE HI_0854-RELATED"/>
    <property type="match status" value="1"/>
</dbReference>
<dbReference type="InterPro" id="IPR019920">
    <property type="entry name" value="F420-binding_dom_put"/>
</dbReference>
<accession>A0A5P9P4E4</accession>
<feature type="region of interest" description="Disordered" evidence="2">
    <location>
        <begin position="53"/>
        <end position="77"/>
    </location>
</feature>
<evidence type="ECO:0000313" key="4">
    <source>
        <dbReference type="EMBL" id="QFU82847.1"/>
    </source>
</evidence>
<organism evidence="4 5">
    <name type="scientific">Natronorubrum aibiense</name>
    <dbReference type="NCBI Taxonomy" id="348826"/>
    <lineage>
        <taxon>Archaea</taxon>
        <taxon>Methanobacteriati</taxon>
        <taxon>Methanobacteriota</taxon>
        <taxon>Stenosarchaea group</taxon>
        <taxon>Halobacteria</taxon>
        <taxon>Halobacteriales</taxon>
        <taxon>Natrialbaceae</taxon>
        <taxon>Natronorubrum</taxon>
    </lineage>
</organism>
<dbReference type="AlphaFoldDB" id="A0A5P9P4E4"/>
<dbReference type="KEGG" id="nas:GCU68_10065"/>
<dbReference type="InterPro" id="IPR052019">
    <property type="entry name" value="F420H2_bilvrd_red/Heme_oxyg"/>
</dbReference>
<dbReference type="PANTHER" id="PTHR35176:SF6">
    <property type="entry name" value="HEME OXYGENASE HI_0854-RELATED"/>
    <property type="match status" value="1"/>
</dbReference>
<evidence type="ECO:0000256" key="2">
    <source>
        <dbReference type="SAM" id="MobiDB-lite"/>
    </source>
</evidence>
<keyword evidence="1" id="KW-0560">Oxidoreductase</keyword>